<feature type="repeat" description="ANK" evidence="3">
    <location>
        <begin position="85"/>
        <end position="117"/>
    </location>
</feature>
<accession>A0A812PEU4</accession>
<dbReference type="PROSITE" id="PS50088">
    <property type="entry name" value="ANK_REPEAT"/>
    <property type="match status" value="4"/>
</dbReference>
<evidence type="ECO:0000313" key="5">
    <source>
        <dbReference type="Proteomes" id="UP000649617"/>
    </source>
</evidence>
<dbReference type="PRINTS" id="PR01415">
    <property type="entry name" value="ANKYRIN"/>
</dbReference>
<evidence type="ECO:0000313" key="4">
    <source>
        <dbReference type="EMBL" id="CAE7331373.1"/>
    </source>
</evidence>
<evidence type="ECO:0000256" key="2">
    <source>
        <dbReference type="ARBA" id="ARBA00023043"/>
    </source>
</evidence>
<dbReference type="GO" id="GO:0004842">
    <property type="term" value="F:ubiquitin-protein transferase activity"/>
    <property type="evidence" value="ECO:0007669"/>
    <property type="project" value="TreeGrafter"/>
</dbReference>
<proteinExistence type="predicted"/>
<feature type="repeat" description="ANK" evidence="3">
    <location>
        <begin position="50"/>
        <end position="76"/>
    </location>
</feature>
<organism evidence="4 5">
    <name type="scientific">Symbiodinium pilosum</name>
    <name type="common">Dinoflagellate</name>
    <dbReference type="NCBI Taxonomy" id="2952"/>
    <lineage>
        <taxon>Eukaryota</taxon>
        <taxon>Sar</taxon>
        <taxon>Alveolata</taxon>
        <taxon>Dinophyceae</taxon>
        <taxon>Suessiales</taxon>
        <taxon>Symbiodiniaceae</taxon>
        <taxon>Symbiodinium</taxon>
    </lineage>
</organism>
<keyword evidence="2 3" id="KW-0040">ANK repeat</keyword>
<evidence type="ECO:0000256" key="3">
    <source>
        <dbReference type="PROSITE-ProRule" id="PRU00023"/>
    </source>
</evidence>
<dbReference type="GO" id="GO:0085020">
    <property type="term" value="P:protein K6-linked ubiquitination"/>
    <property type="evidence" value="ECO:0007669"/>
    <property type="project" value="TreeGrafter"/>
</dbReference>
<dbReference type="SMART" id="SM00248">
    <property type="entry name" value="ANK"/>
    <property type="match status" value="5"/>
</dbReference>
<evidence type="ECO:0000256" key="1">
    <source>
        <dbReference type="ARBA" id="ARBA00022737"/>
    </source>
</evidence>
<comment type="caution">
    <text evidence="4">The sequence shown here is derived from an EMBL/GenBank/DDBJ whole genome shotgun (WGS) entry which is preliminary data.</text>
</comment>
<dbReference type="EMBL" id="CAJNIZ010012224">
    <property type="protein sequence ID" value="CAE7331373.1"/>
    <property type="molecule type" value="Genomic_DNA"/>
</dbReference>
<feature type="repeat" description="ANK" evidence="3">
    <location>
        <begin position="119"/>
        <end position="145"/>
    </location>
</feature>
<dbReference type="PROSITE" id="PS50297">
    <property type="entry name" value="ANK_REP_REGION"/>
    <property type="match status" value="4"/>
</dbReference>
<dbReference type="Pfam" id="PF00023">
    <property type="entry name" value="Ank"/>
    <property type="match status" value="2"/>
</dbReference>
<dbReference type="SUPFAM" id="SSF48403">
    <property type="entry name" value="Ankyrin repeat"/>
    <property type="match status" value="1"/>
</dbReference>
<name>A0A812PEU4_SYMPI</name>
<reference evidence="4" key="1">
    <citation type="submission" date="2021-02" db="EMBL/GenBank/DDBJ databases">
        <authorList>
            <person name="Dougan E. K."/>
            <person name="Rhodes N."/>
            <person name="Thang M."/>
            <person name="Chan C."/>
        </authorList>
    </citation>
    <scope>NUCLEOTIDE SEQUENCE</scope>
</reference>
<dbReference type="InterPro" id="IPR002110">
    <property type="entry name" value="Ankyrin_rpt"/>
</dbReference>
<sequence>MDLQLVLLHFSSATAEEVSELQVAVKHNFVSKVEEVLSRPQDPDLTGGSNGETPLYTASERGHAEIVQLLLEAGASKDEICGRWTRLTPLAVASREGHMAIVQMLLAAGSNEENARRDREASPLYLASLRGHVGVVRLLLHAGADKDEAFVFTYFQCDPNQCDQNHMVCSEVTSIQTPLGVASREGHTEIVRLLLAAAADSNKGAGRHDETPIYLEDIKRLLTEAMDARESDMGA</sequence>
<dbReference type="PANTHER" id="PTHR24171">
    <property type="entry name" value="ANKYRIN REPEAT DOMAIN-CONTAINING PROTEIN 39-RELATED"/>
    <property type="match status" value="1"/>
</dbReference>
<dbReference type="PANTHER" id="PTHR24171:SF8">
    <property type="entry name" value="BRCA1-ASSOCIATED RING DOMAIN PROTEIN 1"/>
    <property type="match status" value="1"/>
</dbReference>
<dbReference type="OrthoDB" id="414952at2759"/>
<feature type="repeat" description="ANK" evidence="3">
    <location>
        <begin position="174"/>
        <end position="202"/>
    </location>
</feature>
<keyword evidence="1" id="KW-0677">Repeat</keyword>
<protein>
    <submittedName>
        <fullName evidence="4">ASB3 protein</fullName>
    </submittedName>
</protein>
<dbReference type="Pfam" id="PF12796">
    <property type="entry name" value="Ank_2"/>
    <property type="match status" value="1"/>
</dbReference>
<gene>
    <name evidence="4" type="primary">ASB3</name>
    <name evidence="4" type="ORF">SPIL2461_LOCUS7698</name>
</gene>
<keyword evidence="5" id="KW-1185">Reference proteome</keyword>
<dbReference type="InterPro" id="IPR036770">
    <property type="entry name" value="Ankyrin_rpt-contain_sf"/>
</dbReference>
<dbReference type="Proteomes" id="UP000649617">
    <property type="component" value="Unassembled WGS sequence"/>
</dbReference>
<dbReference type="Gene3D" id="1.25.40.20">
    <property type="entry name" value="Ankyrin repeat-containing domain"/>
    <property type="match status" value="2"/>
</dbReference>
<dbReference type="AlphaFoldDB" id="A0A812PEU4"/>